<evidence type="ECO:0000256" key="6">
    <source>
        <dbReference type="ARBA" id="ARBA00023229"/>
    </source>
</evidence>
<dbReference type="EMBL" id="WPAF01000001">
    <property type="protein sequence ID" value="KAF0135336.1"/>
    <property type="molecule type" value="Genomic_DNA"/>
</dbReference>
<dbReference type="SFLD" id="SFLDS00005">
    <property type="entry name" value="Isoprenoid_Synthase_Type_I"/>
    <property type="match status" value="1"/>
</dbReference>
<dbReference type="AlphaFoldDB" id="A0A833L2U8"/>
<dbReference type="SUPFAM" id="SSF48576">
    <property type="entry name" value="Terpenoid synthases"/>
    <property type="match status" value="1"/>
</dbReference>
<evidence type="ECO:0000256" key="4">
    <source>
        <dbReference type="ARBA" id="ARBA00022723"/>
    </source>
</evidence>
<dbReference type="NCBIfam" id="NF045485">
    <property type="entry name" value="FPPsyn"/>
    <property type="match status" value="1"/>
</dbReference>
<dbReference type="InterPro" id="IPR053378">
    <property type="entry name" value="Prenyl_diphosphate_synthase"/>
</dbReference>
<comment type="caution">
    <text evidence="8">The sequence shown here is derived from an EMBL/GenBank/DDBJ whole genome shotgun (WGS) entry which is preliminary data.</text>
</comment>
<evidence type="ECO:0000256" key="3">
    <source>
        <dbReference type="ARBA" id="ARBA00022679"/>
    </source>
</evidence>
<dbReference type="GO" id="GO:0016114">
    <property type="term" value="P:terpenoid biosynthetic process"/>
    <property type="evidence" value="ECO:0007669"/>
    <property type="project" value="UniProtKB-ARBA"/>
</dbReference>
<organism evidence="8 9">
    <name type="scientific">Candidatus Saganbacteria bacterium</name>
    <dbReference type="NCBI Taxonomy" id="2575572"/>
    <lineage>
        <taxon>Bacteria</taxon>
        <taxon>Bacillati</taxon>
        <taxon>Saganbacteria</taxon>
    </lineage>
</organism>
<evidence type="ECO:0000256" key="7">
    <source>
        <dbReference type="RuleBase" id="RU004466"/>
    </source>
</evidence>
<evidence type="ECO:0000313" key="8">
    <source>
        <dbReference type="EMBL" id="KAF0135336.1"/>
    </source>
</evidence>
<dbReference type="Pfam" id="PF00348">
    <property type="entry name" value="polyprenyl_synt"/>
    <property type="match status" value="1"/>
</dbReference>
<comment type="similarity">
    <text evidence="2 7">Belongs to the FPP/GGPP synthase family.</text>
</comment>
<evidence type="ECO:0000256" key="1">
    <source>
        <dbReference type="ARBA" id="ARBA00001946"/>
    </source>
</evidence>
<evidence type="ECO:0000256" key="2">
    <source>
        <dbReference type="ARBA" id="ARBA00006706"/>
    </source>
</evidence>
<reference evidence="8 9" key="1">
    <citation type="submission" date="2019-12" db="EMBL/GenBank/DDBJ databases">
        <authorList>
            <person name="Wolfe R."/>
            <person name="Danczak R."/>
            <person name="Wilkins M."/>
        </authorList>
    </citation>
    <scope>NUCLEOTIDE SEQUENCE [LARGE SCALE GENOMIC DNA]</scope>
    <source>
        <strain evidence="8">X2_MaxBin.013</strain>
    </source>
</reference>
<accession>A0A833L2U8</accession>
<dbReference type="PANTHER" id="PTHR43281:SF1">
    <property type="entry name" value="FARNESYL DIPHOSPHATE SYNTHASE"/>
    <property type="match status" value="1"/>
</dbReference>
<dbReference type="PROSITE" id="PS00723">
    <property type="entry name" value="POLYPRENYL_SYNTHASE_1"/>
    <property type="match status" value="1"/>
</dbReference>
<sequence>MSGIELIFKENAEIIDKHLKKYLSNGKSKLYEAMRYSVFAGGKRFRPILLVESAKACKGKLDYIYPAACAIEMIHVFTLIHDDLPAMDDSDLRRGKPTCHKVFGEEIAILAGDALNTLAFDVLAKYLPSNKSAKIAAILSEASIKVVEGQIMDLGAEGKETSFARLKAIHMNKTSALIEASVKIGAMLSGAGEEKIKLLASYGRYLGLAFQIADDILDIVSSEKVLGKPAGADQKAKKSTYPGILGLEKAKKEAKKQVGLAVSKLKGFGKNADKLKLIAEFAVGRIK</sequence>
<name>A0A833L2U8_UNCSA</name>
<dbReference type="Proteomes" id="UP000488506">
    <property type="component" value="Unassembled WGS sequence"/>
</dbReference>
<dbReference type="CDD" id="cd00685">
    <property type="entry name" value="Trans_IPPS_HT"/>
    <property type="match status" value="1"/>
</dbReference>
<keyword evidence="3 7" id="KW-0808">Transferase</keyword>
<protein>
    <submittedName>
        <fullName evidence="8">Geranylgeranyl diphosphate synthase type II</fullName>
    </submittedName>
</protein>
<dbReference type="PANTHER" id="PTHR43281">
    <property type="entry name" value="FARNESYL DIPHOSPHATE SYNTHASE"/>
    <property type="match status" value="1"/>
</dbReference>
<dbReference type="Gene3D" id="1.10.600.10">
    <property type="entry name" value="Farnesyl Diphosphate Synthase"/>
    <property type="match status" value="1"/>
</dbReference>
<keyword evidence="4" id="KW-0479">Metal-binding</keyword>
<comment type="cofactor">
    <cofactor evidence="1">
        <name>Mg(2+)</name>
        <dbReference type="ChEBI" id="CHEBI:18420"/>
    </cofactor>
</comment>
<dbReference type="SFLD" id="SFLDG01017">
    <property type="entry name" value="Polyprenyl_Transferase_Like"/>
    <property type="match status" value="1"/>
</dbReference>
<dbReference type="InterPro" id="IPR033749">
    <property type="entry name" value="Polyprenyl_synt_CS"/>
</dbReference>
<keyword evidence="6" id="KW-0414">Isoprene biosynthesis</keyword>
<dbReference type="GO" id="GO:0046872">
    <property type="term" value="F:metal ion binding"/>
    <property type="evidence" value="ECO:0007669"/>
    <property type="project" value="UniProtKB-KW"/>
</dbReference>
<evidence type="ECO:0000313" key="9">
    <source>
        <dbReference type="Proteomes" id="UP000488506"/>
    </source>
</evidence>
<evidence type="ECO:0000256" key="5">
    <source>
        <dbReference type="ARBA" id="ARBA00022842"/>
    </source>
</evidence>
<dbReference type="GO" id="GO:0004659">
    <property type="term" value="F:prenyltransferase activity"/>
    <property type="evidence" value="ECO:0007669"/>
    <property type="project" value="InterPro"/>
</dbReference>
<dbReference type="GO" id="GO:0005737">
    <property type="term" value="C:cytoplasm"/>
    <property type="evidence" value="ECO:0007669"/>
    <property type="project" value="UniProtKB-ARBA"/>
</dbReference>
<keyword evidence="5" id="KW-0460">Magnesium</keyword>
<dbReference type="FunFam" id="1.10.600.10:FF:000001">
    <property type="entry name" value="Geranylgeranyl diphosphate synthase"/>
    <property type="match status" value="1"/>
</dbReference>
<dbReference type="InterPro" id="IPR000092">
    <property type="entry name" value="Polyprenyl_synt"/>
</dbReference>
<dbReference type="PROSITE" id="PS00444">
    <property type="entry name" value="POLYPRENYL_SYNTHASE_2"/>
    <property type="match status" value="1"/>
</dbReference>
<proteinExistence type="inferred from homology"/>
<dbReference type="InterPro" id="IPR008949">
    <property type="entry name" value="Isoprenoid_synthase_dom_sf"/>
</dbReference>
<gene>
    <name evidence="8" type="ORF">FD145_162</name>
</gene>